<sequence length="234" mass="26800">MSQSPVSSLKYRIRPGTFFDVRAVTEIYASAFSTEPLIDFLFPTRRQDPVSFYTWAYRRMQCRYWTLGYSLTVVADEHDYPCYRGSYLPVSSFVPRLSSVSDMTEIAFWVGPIMNAFTAIRNYIYPAHGLNEGNVEISKKAFAAVEPHVLDTPRRQKAQYLSLLAVDPILQGQGLGQMLLEHDLRRVDEEDSAVWLVSLANLEKFYSRHGFAETVKVEMEGLENWKGGMAMLRD</sequence>
<dbReference type="CDD" id="cd04301">
    <property type="entry name" value="NAT_SF"/>
    <property type="match status" value="1"/>
</dbReference>
<dbReference type="PANTHER" id="PTHR42791">
    <property type="entry name" value="GNAT FAMILY ACETYLTRANSFERASE"/>
    <property type="match status" value="1"/>
</dbReference>
<feature type="domain" description="N-acetyltransferase" evidence="1">
    <location>
        <begin position="95"/>
        <end position="234"/>
    </location>
</feature>
<evidence type="ECO:0000313" key="3">
    <source>
        <dbReference type="Proteomes" id="UP001489902"/>
    </source>
</evidence>
<gene>
    <name evidence="2" type="ORF">QYS62_006432</name>
</gene>
<dbReference type="Proteomes" id="UP001489902">
    <property type="component" value="Chromosome 3"/>
</dbReference>
<dbReference type="PROSITE" id="PS51186">
    <property type="entry name" value="GNAT"/>
    <property type="match status" value="1"/>
</dbReference>
<dbReference type="PANTHER" id="PTHR42791:SF1">
    <property type="entry name" value="N-ACETYLTRANSFERASE DOMAIN-CONTAINING PROTEIN"/>
    <property type="match status" value="1"/>
</dbReference>
<proteinExistence type="predicted"/>
<protein>
    <submittedName>
        <fullName evidence="2">Acyl-CoA N-acyltransferase</fullName>
    </submittedName>
</protein>
<dbReference type="Pfam" id="PF13673">
    <property type="entry name" value="Acetyltransf_10"/>
    <property type="match status" value="1"/>
</dbReference>
<evidence type="ECO:0000313" key="2">
    <source>
        <dbReference type="EMBL" id="WZH45378.1"/>
    </source>
</evidence>
<dbReference type="Gene3D" id="3.40.630.30">
    <property type="match status" value="1"/>
</dbReference>
<dbReference type="SUPFAM" id="SSF55729">
    <property type="entry name" value="Acyl-CoA N-acyltransferases (Nat)"/>
    <property type="match status" value="1"/>
</dbReference>
<dbReference type="EMBL" id="CP151262">
    <property type="protein sequence ID" value="WZH45378.1"/>
    <property type="molecule type" value="Genomic_DNA"/>
</dbReference>
<reference evidence="2 3" key="1">
    <citation type="submission" date="2024-04" db="EMBL/GenBank/DDBJ databases">
        <title>Complete genome sequence of Fusarium acuminatum.</title>
        <authorList>
            <person name="Lan B."/>
        </authorList>
    </citation>
    <scope>NUCLEOTIDE SEQUENCE [LARGE SCALE GENOMIC DNA]</scope>
    <source>
        <strain evidence="2">1A</strain>
    </source>
</reference>
<accession>A0ABZ2WX84</accession>
<keyword evidence="3" id="KW-1185">Reference proteome</keyword>
<dbReference type="InterPro" id="IPR000182">
    <property type="entry name" value="GNAT_dom"/>
</dbReference>
<evidence type="ECO:0000259" key="1">
    <source>
        <dbReference type="PROSITE" id="PS51186"/>
    </source>
</evidence>
<name>A0ABZ2WX84_9HYPO</name>
<dbReference type="InterPro" id="IPR052523">
    <property type="entry name" value="Trichothecene_AcTrans"/>
</dbReference>
<organism evidence="2 3">
    <name type="scientific">Fusarium acuminatum</name>
    <dbReference type="NCBI Taxonomy" id="5515"/>
    <lineage>
        <taxon>Eukaryota</taxon>
        <taxon>Fungi</taxon>
        <taxon>Dikarya</taxon>
        <taxon>Ascomycota</taxon>
        <taxon>Pezizomycotina</taxon>
        <taxon>Sordariomycetes</taxon>
        <taxon>Hypocreomycetidae</taxon>
        <taxon>Hypocreales</taxon>
        <taxon>Nectriaceae</taxon>
        <taxon>Fusarium</taxon>
        <taxon>Fusarium tricinctum species complex</taxon>
    </lineage>
</organism>
<dbReference type="InterPro" id="IPR016181">
    <property type="entry name" value="Acyl_CoA_acyltransferase"/>
</dbReference>